<name>A0ABD2K807_9BILA</name>
<gene>
    <name evidence="2" type="ORF">niasHT_024599</name>
</gene>
<accession>A0ABD2K807</accession>
<dbReference type="EMBL" id="JBICBT010000819">
    <property type="protein sequence ID" value="KAL3098845.1"/>
    <property type="molecule type" value="Genomic_DNA"/>
</dbReference>
<sequence>MIHKFILFVILAILVIGTIAEDDECADAPSPTARKYCEQLQRKAKLQRASAAQHHEGHTEHHANVGIAIGCPSELAISLIALAPALLLRQFQ</sequence>
<keyword evidence="3" id="KW-1185">Reference proteome</keyword>
<protein>
    <submittedName>
        <fullName evidence="2">Uncharacterized protein</fullName>
    </submittedName>
</protein>
<dbReference type="Proteomes" id="UP001620626">
    <property type="component" value="Unassembled WGS sequence"/>
</dbReference>
<evidence type="ECO:0000313" key="3">
    <source>
        <dbReference type="Proteomes" id="UP001620626"/>
    </source>
</evidence>
<proteinExistence type="predicted"/>
<keyword evidence="1" id="KW-0732">Signal</keyword>
<comment type="caution">
    <text evidence="2">The sequence shown here is derived from an EMBL/GenBank/DDBJ whole genome shotgun (WGS) entry which is preliminary data.</text>
</comment>
<evidence type="ECO:0000256" key="1">
    <source>
        <dbReference type="SAM" id="SignalP"/>
    </source>
</evidence>
<feature type="chain" id="PRO_5044786343" evidence="1">
    <location>
        <begin position="21"/>
        <end position="92"/>
    </location>
</feature>
<evidence type="ECO:0000313" key="2">
    <source>
        <dbReference type="EMBL" id="KAL3098845.1"/>
    </source>
</evidence>
<feature type="signal peptide" evidence="1">
    <location>
        <begin position="1"/>
        <end position="20"/>
    </location>
</feature>
<organism evidence="2 3">
    <name type="scientific">Heterodera trifolii</name>
    <dbReference type="NCBI Taxonomy" id="157864"/>
    <lineage>
        <taxon>Eukaryota</taxon>
        <taxon>Metazoa</taxon>
        <taxon>Ecdysozoa</taxon>
        <taxon>Nematoda</taxon>
        <taxon>Chromadorea</taxon>
        <taxon>Rhabditida</taxon>
        <taxon>Tylenchina</taxon>
        <taxon>Tylenchomorpha</taxon>
        <taxon>Tylenchoidea</taxon>
        <taxon>Heteroderidae</taxon>
        <taxon>Heteroderinae</taxon>
        <taxon>Heterodera</taxon>
    </lineage>
</organism>
<dbReference type="AlphaFoldDB" id="A0ABD2K807"/>
<reference evidence="2 3" key="1">
    <citation type="submission" date="2024-10" db="EMBL/GenBank/DDBJ databases">
        <authorList>
            <person name="Kim D."/>
        </authorList>
    </citation>
    <scope>NUCLEOTIDE SEQUENCE [LARGE SCALE GENOMIC DNA]</scope>
    <source>
        <strain evidence="2">BH-2024</strain>
    </source>
</reference>